<protein>
    <submittedName>
        <fullName evidence="2">Uncharacterized protein</fullName>
    </submittedName>
</protein>
<dbReference type="VEuPathDB" id="FungiDB:G647_02119"/>
<feature type="region of interest" description="Disordered" evidence="1">
    <location>
        <begin position="267"/>
        <end position="317"/>
    </location>
</feature>
<reference evidence="3" key="1">
    <citation type="submission" date="2015-07" db="EMBL/GenBank/DDBJ databases">
        <authorList>
            <person name="Teixeira M.M."/>
            <person name="Souza R.C."/>
            <person name="Almeida L.G."/>
            <person name="Vicente V.A."/>
            <person name="de Hoog S."/>
            <person name="Bocca A.L."/>
            <person name="de Almeida S.R."/>
            <person name="Vasconcelos A.T."/>
            <person name="Felipe M.S."/>
        </authorList>
    </citation>
    <scope>NUCLEOTIDE SEQUENCE [LARGE SCALE GENOMIC DNA]</scope>
    <source>
        <strain evidence="3">KSF</strain>
    </source>
</reference>
<keyword evidence="3" id="KW-1185">Reference proteome</keyword>
<feature type="compositionally biased region" description="Basic and acidic residues" evidence="1">
    <location>
        <begin position="275"/>
        <end position="307"/>
    </location>
</feature>
<organism evidence="2 3">
    <name type="scientific">Cladophialophora carrionii</name>
    <dbReference type="NCBI Taxonomy" id="86049"/>
    <lineage>
        <taxon>Eukaryota</taxon>
        <taxon>Fungi</taxon>
        <taxon>Dikarya</taxon>
        <taxon>Ascomycota</taxon>
        <taxon>Pezizomycotina</taxon>
        <taxon>Eurotiomycetes</taxon>
        <taxon>Chaetothyriomycetidae</taxon>
        <taxon>Chaetothyriales</taxon>
        <taxon>Herpotrichiellaceae</taxon>
        <taxon>Cladophialophora</taxon>
    </lineage>
</organism>
<dbReference type="eggNOG" id="ENOG502T5PG">
    <property type="taxonomic scope" value="Eukaryota"/>
</dbReference>
<gene>
    <name evidence="2" type="ORF">CLCR_02554</name>
</gene>
<evidence type="ECO:0000256" key="1">
    <source>
        <dbReference type="SAM" id="MobiDB-lite"/>
    </source>
</evidence>
<dbReference type="EMBL" id="LGRB01000014">
    <property type="protein sequence ID" value="OCT47317.1"/>
    <property type="molecule type" value="Genomic_DNA"/>
</dbReference>
<name>A0A1C1CFT7_9EURO</name>
<accession>A0A1C1CFT7</accession>
<comment type="caution">
    <text evidence="2">The sequence shown here is derived from an EMBL/GenBank/DDBJ whole genome shotgun (WGS) entry which is preliminary data.</text>
</comment>
<dbReference type="AlphaFoldDB" id="A0A1C1CFT7"/>
<evidence type="ECO:0000313" key="3">
    <source>
        <dbReference type="Proteomes" id="UP000094526"/>
    </source>
</evidence>
<evidence type="ECO:0000313" key="2">
    <source>
        <dbReference type="EMBL" id="OCT47317.1"/>
    </source>
</evidence>
<sequence>MYLQDKNPSTGHCRYMKGTDPSSTILPTHAHLNLGLGTLELSQLPIGISVVGLFAPFPPHCAVGVRLVEGWRQGTIGRSRIITCKTILRWTLHIVHGKVVVLNSSTIPPETPQWYLLPTPLACIDARPSHTSPAILVDMCEQASNTTVCIFVIADGQEHPVKLSTALYGRGLSKSVISRSKATASHGSIRSIPPTRITDHTGTTYSSTSTVSLRWYYDGGTQTFPETFYIADTTTTTTSTDLPWDAILCNAAESPSSALVPQANTILRAPGGADSQREKERKEREEVNRKKYERERREQADRIREAFASKQARAKHG</sequence>
<proteinExistence type="predicted"/>
<dbReference type="Proteomes" id="UP000094526">
    <property type="component" value="Unassembled WGS sequence"/>
</dbReference>
<dbReference type="OrthoDB" id="4155281at2759"/>
<dbReference type="VEuPathDB" id="FungiDB:CLCR_02554"/>